<reference evidence="1" key="1">
    <citation type="submission" date="2020-05" db="UniProtKB">
        <authorList>
            <consortium name="EnsemblMetazoa"/>
        </authorList>
    </citation>
    <scope>IDENTIFICATION</scope>
    <source>
        <strain evidence="1">TTRI</strain>
    </source>
</reference>
<dbReference type="EnsemblMetazoa" id="GAUT027022-RA">
    <property type="protein sequence ID" value="GAUT027022-PA"/>
    <property type="gene ID" value="GAUT027022"/>
</dbReference>
<name>A0A1A9V5Y0_GLOAU</name>
<accession>A0A1A9V5Y0</accession>
<proteinExistence type="predicted"/>
<evidence type="ECO:0000313" key="1">
    <source>
        <dbReference type="EnsemblMetazoa" id="GAUT027022-PA"/>
    </source>
</evidence>
<keyword evidence="2" id="KW-1185">Reference proteome</keyword>
<protein>
    <submittedName>
        <fullName evidence="1">Uncharacterized protein</fullName>
    </submittedName>
</protein>
<dbReference type="Proteomes" id="UP000078200">
    <property type="component" value="Unassembled WGS sequence"/>
</dbReference>
<dbReference type="AlphaFoldDB" id="A0A1A9V5Y0"/>
<dbReference type="VEuPathDB" id="VectorBase:GAUT027022"/>
<organism evidence="1 2">
    <name type="scientific">Glossina austeni</name>
    <name type="common">Savannah tsetse fly</name>
    <dbReference type="NCBI Taxonomy" id="7395"/>
    <lineage>
        <taxon>Eukaryota</taxon>
        <taxon>Metazoa</taxon>
        <taxon>Ecdysozoa</taxon>
        <taxon>Arthropoda</taxon>
        <taxon>Hexapoda</taxon>
        <taxon>Insecta</taxon>
        <taxon>Pterygota</taxon>
        <taxon>Neoptera</taxon>
        <taxon>Endopterygota</taxon>
        <taxon>Diptera</taxon>
        <taxon>Brachycera</taxon>
        <taxon>Muscomorpha</taxon>
        <taxon>Hippoboscoidea</taxon>
        <taxon>Glossinidae</taxon>
        <taxon>Glossina</taxon>
    </lineage>
</organism>
<sequence>MLDTVGCVAFITSSWIKNENFQSIADIDMKIDGNVHYDPPKRRTLSLSPTLGRISHIMKPNKFSTILLNSQKSNIAFKRLLVAHSFVRIEACGDSQILRNCKNNGFFVADLVALY</sequence>
<evidence type="ECO:0000313" key="2">
    <source>
        <dbReference type="Proteomes" id="UP000078200"/>
    </source>
</evidence>